<protein>
    <recommendedName>
        <fullName evidence="3">DUF1127 domain-containing protein</fullName>
    </recommendedName>
</protein>
<evidence type="ECO:0000313" key="1">
    <source>
        <dbReference type="EMBL" id="MDD1779593.1"/>
    </source>
</evidence>
<evidence type="ECO:0000313" key="2">
    <source>
        <dbReference type="Proteomes" id="UP001149821"/>
    </source>
</evidence>
<evidence type="ECO:0008006" key="3">
    <source>
        <dbReference type="Google" id="ProtNLM"/>
    </source>
</evidence>
<dbReference type="RefSeq" id="WP_274139378.1">
    <property type="nucleotide sequence ID" value="NZ_JAJUBB010000001.1"/>
</dbReference>
<reference evidence="1" key="1">
    <citation type="submission" date="2021-12" db="EMBL/GenBank/DDBJ databases">
        <title>Enterovibrio ZSDZ35 sp. nov. and Enterovibrio ZSDZ42 sp. nov., isolated from coastal seawater in Qingdao.</title>
        <authorList>
            <person name="Zhang P."/>
        </authorList>
    </citation>
    <scope>NUCLEOTIDE SEQUENCE</scope>
    <source>
        <strain evidence="1">ZSDZ35</strain>
    </source>
</reference>
<dbReference type="Proteomes" id="UP001149821">
    <property type="component" value="Unassembled WGS sequence"/>
</dbReference>
<name>A0ABT5QF42_9GAMM</name>
<gene>
    <name evidence="1" type="ORF">LRP49_00165</name>
</gene>
<comment type="caution">
    <text evidence="1">The sequence shown here is derived from an EMBL/GenBank/DDBJ whole genome shotgun (WGS) entry which is preliminary data.</text>
</comment>
<dbReference type="EMBL" id="JAJUBB010000001">
    <property type="protein sequence ID" value="MDD1779593.1"/>
    <property type="molecule type" value="Genomic_DNA"/>
</dbReference>
<keyword evidence="2" id="KW-1185">Reference proteome</keyword>
<accession>A0ABT5QF42</accession>
<organism evidence="1 2">
    <name type="scientific">Enterovibrio qingdaonensis</name>
    <dbReference type="NCBI Taxonomy" id="2899818"/>
    <lineage>
        <taxon>Bacteria</taxon>
        <taxon>Pseudomonadati</taxon>
        <taxon>Pseudomonadota</taxon>
        <taxon>Gammaproteobacteria</taxon>
        <taxon>Vibrionales</taxon>
        <taxon>Vibrionaceae</taxon>
        <taxon>Enterovibrio</taxon>
    </lineage>
</organism>
<proteinExistence type="predicted"/>
<sequence>MMGESLRQIAKTETDKLLSKVVAVHIELVSKATHRLWSAWRNYQLMKELELRVNDDVFLRDIGVTRDQVNAELAMLKRGKRRNK</sequence>